<organism evidence="1 2">
    <name type="scientific">Lentibacillus halodurans</name>
    <dbReference type="NCBI Taxonomy" id="237679"/>
    <lineage>
        <taxon>Bacteria</taxon>
        <taxon>Bacillati</taxon>
        <taxon>Bacillota</taxon>
        <taxon>Bacilli</taxon>
        <taxon>Bacillales</taxon>
        <taxon>Bacillaceae</taxon>
        <taxon>Lentibacillus</taxon>
    </lineage>
</organism>
<gene>
    <name evidence="1" type="ORF">SAMN04488072_105125</name>
</gene>
<dbReference type="Gene3D" id="3.40.50.720">
    <property type="entry name" value="NAD(P)-binding Rossmann-like Domain"/>
    <property type="match status" value="1"/>
</dbReference>
<dbReference type="SUPFAM" id="SSF52413">
    <property type="entry name" value="UDP-glucose/GDP-mannose dehydrogenase C-terminal domain"/>
    <property type="match status" value="1"/>
</dbReference>
<sequence>MKGIEVVVYEPALKKEETFYNSRVVNDFDEFKNLSDVIVANCMTDDLKDVEENV</sequence>
<dbReference type="EMBL" id="FOJW01000005">
    <property type="protein sequence ID" value="SFB01209.1"/>
    <property type="molecule type" value="Genomic_DNA"/>
</dbReference>
<dbReference type="Proteomes" id="UP000198642">
    <property type="component" value="Unassembled WGS sequence"/>
</dbReference>
<evidence type="ECO:0000313" key="2">
    <source>
        <dbReference type="Proteomes" id="UP000198642"/>
    </source>
</evidence>
<evidence type="ECO:0000313" key="1">
    <source>
        <dbReference type="EMBL" id="SFB01209.1"/>
    </source>
</evidence>
<proteinExistence type="predicted"/>
<name>A0A1I0XJC3_9BACI</name>
<accession>A0A1I0XJC3</accession>
<dbReference type="AlphaFoldDB" id="A0A1I0XJC3"/>
<reference evidence="1 2" key="1">
    <citation type="submission" date="2016-10" db="EMBL/GenBank/DDBJ databases">
        <authorList>
            <person name="de Groot N.N."/>
        </authorList>
    </citation>
    <scope>NUCLEOTIDE SEQUENCE [LARGE SCALE GENOMIC DNA]</scope>
    <source>
        <strain evidence="1 2">CGMCC 1.3702</strain>
    </source>
</reference>
<protein>
    <submittedName>
        <fullName evidence="1">UDPglucose 6-dehydrogenase</fullName>
    </submittedName>
</protein>
<keyword evidence="2" id="KW-1185">Reference proteome</keyword>
<dbReference type="STRING" id="237679.SAMN04488072_105125"/>
<dbReference type="InterPro" id="IPR036220">
    <property type="entry name" value="UDP-Glc/GDP-Man_DH_C_sf"/>
</dbReference>